<reference evidence="2 3" key="1">
    <citation type="journal article" date="2017" name="Gigascience">
        <title>Draft genome of the honey bee ectoparasitic mite, Tropilaelaps mercedesae, is shaped by the parasitic life history.</title>
        <authorList>
            <person name="Dong X."/>
            <person name="Armstrong S.D."/>
            <person name="Xia D."/>
            <person name="Makepeace B.L."/>
            <person name="Darby A.C."/>
            <person name="Kadowaki T."/>
        </authorList>
    </citation>
    <scope>NUCLEOTIDE SEQUENCE [LARGE SCALE GENOMIC DNA]</scope>
    <source>
        <strain evidence="2">Wuxi-XJTLU</strain>
    </source>
</reference>
<accession>A0A1V9XXC8</accession>
<comment type="caution">
    <text evidence="2">The sequence shown here is derived from an EMBL/GenBank/DDBJ whole genome shotgun (WGS) entry which is preliminary data.</text>
</comment>
<feature type="transmembrane region" description="Helical" evidence="1">
    <location>
        <begin position="39"/>
        <end position="59"/>
    </location>
</feature>
<dbReference type="Proteomes" id="UP000192247">
    <property type="component" value="Unassembled WGS sequence"/>
</dbReference>
<gene>
    <name evidence="2" type="ORF">BIW11_06647</name>
</gene>
<proteinExistence type="predicted"/>
<evidence type="ECO:0000256" key="1">
    <source>
        <dbReference type="SAM" id="Phobius"/>
    </source>
</evidence>
<dbReference type="InParanoid" id="A0A1V9XXC8"/>
<evidence type="ECO:0000313" key="3">
    <source>
        <dbReference type="Proteomes" id="UP000192247"/>
    </source>
</evidence>
<name>A0A1V9XXC8_9ACAR</name>
<keyword evidence="1" id="KW-0472">Membrane</keyword>
<organism evidence="2 3">
    <name type="scientific">Tropilaelaps mercedesae</name>
    <dbReference type="NCBI Taxonomy" id="418985"/>
    <lineage>
        <taxon>Eukaryota</taxon>
        <taxon>Metazoa</taxon>
        <taxon>Ecdysozoa</taxon>
        <taxon>Arthropoda</taxon>
        <taxon>Chelicerata</taxon>
        <taxon>Arachnida</taxon>
        <taxon>Acari</taxon>
        <taxon>Parasitiformes</taxon>
        <taxon>Mesostigmata</taxon>
        <taxon>Gamasina</taxon>
        <taxon>Dermanyssoidea</taxon>
        <taxon>Laelapidae</taxon>
        <taxon>Tropilaelaps</taxon>
    </lineage>
</organism>
<keyword evidence="2" id="KW-0430">Lectin</keyword>
<keyword evidence="1" id="KW-1133">Transmembrane helix</keyword>
<keyword evidence="1" id="KW-0812">Transmembrane</keyword>
<protein>
    <submittedName>
        <fullName evidence="2">Endoplasmic reticulum lectin 1-like</fullName>
    </submittedName>
</protein>
<dbReference type="AlphaFoldDB" id="A0A1V9XXC8"/>
<sequence>MTVHHQNHTSCSIQIITKGRSRTTVNNVRQVKDIFRIKILVPVIWCLLGGSFGVLAGNVEGVDDSILFKMRWKDPLPSLDPLPPEFQDRDMIRMMSSDKEPYVCFVPRHLEVKASEATTRGYDGPTPLELLEPLLINRVCRYK</sequence>
<evidence type="ECO:0000313" key="2">
    <source>
        <dbReference type="EMBL" id="OQR78073.1"/>
    </source>
</evidence>
<dbReference type="GO" id="GO:0030246">
    <property type="term" value="F:carbohydrate binding"/>
    <property type="evidence" value="ECO:0007669"/>
    <property type="project" value="UniProtKB-KW"/>
</dbReference>
<dbReference type="EMBL" id="MNPL01002656">
    <property type="protein sequence ID" value="OQR78073.1"/>
    <property type="molecule type" value="Genomic_DNA"/>
</dbReference>
<keyword evidence="3" id="KW-1185">Reference proteome</keyword>
<feature type="non-terminal residue" evidence="2">
    <location>
        <position position="143"/>
    </location>
</feature>